<dbReference type="SMART" id="SM00829">
    <property type="entry name" value="PKS_ER"/>
    <property type="match status" value="1"/>
</dbReference>
<keyword evidence="3" id="KW-1185">Reference proteome</keyword>
<dbReference type="Proteomes" id="UP000293995">
    <property type="component" value="Chromosome"/>
</dbReference>
<name>A0A4P6EC35_9MICO</name>
<protein>
    <submittedName>
        <fullName evidence="2">Zinc-binding alcohol dehydrogenase family protein</fullName>
    </submittedName>
</protein>
<gene>
    <name evidence="2" type="ORF">ET475_00035</name>
</gene>
<dbReference type="PANTHER" id="PTHR43677:SF11">
    <property type="entry name" value="ZINC-CONTAINING ALCOHOL DEHYDROGENASE"/>
    <property type="match status" value="1"/>
</dbReference>
<evidence type="ECO:0000313" key="2">
    <source>
        <dbReference type="EMBL" id="QAY58549.1"/>
    </source>
</evidence>
<accession>A0A4P6EC35</accession>
<dbReference type="KEGG" id="mprt:ET475_00035"/>
<reference evidence="2 3" key="1">
    <citation type="submission" date="2019-01" db="EMBL/GenBank/DDBJ databases">
        <title>Genome sequencing of strain DFW100M-13.</title>
        <authorList>
            <person name="Heo J."/>
            <person name="Kim S.-J."/>
            <person name="Kim J.-S."/>
            <person name="Hong S.-B."/>
            <person name="Kwon S.-W."/>
        </authorList>
    </citation>
    <scope>NUCLEOTIDE SEQUENCE [LARGE SCALE GENOMIC DNA]</scope>
    <source>
        <strain evidence="2 3">DFW100M-13</strain>
    </source>
</reference>
<dbReference type="GO" id="GO:0016491">
    <property type="term" value="F:oxidoreductase activity"/>
    <property type="evidence" value="ECO:0007669"/>
    <property type="project" value="InterPro"/>
</dbReference>
<dbReference type="SUPFAM" id="SSF51735">
    <property type="entry name" value="NAD(P)-binding Rossmann-fold domains"/>
    <property type="match status" value="1"/>
</dbReference>
<dbReference type="PANTHER" id="PTHR43677">
    <property type="entry name" value="SHORT-CHAIN DEHYDROGENASE/REDUCTASE"/>
    <property type="match status" value="1"/>
</dbReference>
<dbReference type="Gene3D" id="3.90.180.10">
    <property type="entry name" value="Medium-chain alcohol dehydrogenases, catalytic domain"/>
    <property type="match status" value="1"/>
</dbReference>
<organism evidence="2 3">
    <name type="scientific">Microbacterium protaetiae</name>
    <dbReference type="NCBI Taxonomy" id="2509458"/>
    <lineage>
        <taxon>Bacteria</taxon>
        <taxon>Bacillati</taxon>
        <taxon>Actinomycetota</taxon>
        <taxon>Actinomycetes</taxon>
        <taxon>Micrococcales</taxon>
        <taxon>Microbacteriaceae</taxon>
        <taxon>Microbacterium</taxon>
    </lineage>
</organism>
<sequence length="303" mass="32138">MRAAVIESFTQPPVYREFDEPASGNTVEVVAAALHPLTRSRATGAHYSSSGILPLVPGMDAVVRDEQGRLCYALVDDDRFGTFAERTSVDPRRCIPLPEGVDAVAVAAAMNPVMASWVALRRRAPLVPGARVLVLGATGSSGSMALRVARRFGAGEVVAAGRNAERLAELDADRTVRLDELATVADVDVVIDFLWGDATAQALVDIVSNRADRSQPLTWIEIGSMAGQTSPIPSAALRACALTMVGSGLGSVSARDFVAELPEIAQAVSAGELSVPVRTVPLAEIGEVWEPSRTWRERVVFLP</sequence>
<evidence type="ECO:0000313" key="3">
    <source>
        <dbReference type="Proteomes" id="UP000293995"/>
    </source>
</evidence>
<dbReference type="SUPFAM" id="SSF50129">
    <property type="entry name" value="GroES-like"/>
    <property type="match status" value="1"/>
</dbReference>
<dbReference type="OrthoDB" id="9787435at2"/>
<dbReference type="RefSeq" id="WP_129384847.1">
    <property type="nucleotide sequence ID" value="NZ_CP035494.1"/>
</dbReference>
<dbReference type="AlphaFoldDB" id="A0A4P6EC35"/>
<feature type="domain" description="Enoyl reductase (ER)" evidence="1">
    <location>
        <begin position="4"/>
        <end position="259"/>
    </location>
</feature>
<dbReference type="InterPro" id="IPR036291">
    <property type="entry name" value="NAD(P)-bd_dom_sf"/>
</dbReference>
<evidence type="ECO:0000259" key="1">
    <source>
        <dbReference type="SMART" id="SM00829"/>
    </source>
</evidence>
<dbReference type="EMBL" id="CP035494">
    <property type="protein sequence ID" value="QAY58549.1"/>
    <property type="molecule type" value="Genomic_DNA"/>
</dbReference>
<dbReference type="InterPro" id="IPR051397">
    <property type="entry name" value="Zn-ADH-like_protein"/>
</dbReference>
<dbReference type="InterPro" id="IPR011032">
    <property type="entry name" value="GroES-like_sf"/>
</dbReference>
<dbReference type="InterPro" id="IPR020843">
    <property type="entry name" value="ER"/>
</dbReference>
<proteinExistence type="predicted"/>